<keyword evidence="8" id="KW-1185">Reference proteome</keyword>
<evidence type="ECO:0000313" key="7">
    <source>
        <dbReference type="EMBL" id="KAJ8485781.1"/>
    </source>
</evidence>
<feature type="region of interest" description="Disordered" evidence="5">
    <location>
        <begin position="19"/>
        <end position="38"/>
    </location>
</feature>
<proteinExistence type="predicted"/>
<organism evidence="7 8">
    <name type="scientific">Ensete ventricosum</name>
    <name type="common">Abyssinian banana</name>
    <name type="synonym">Musa ensete</name>
    <dbReference type="NCBI Taxonomy" id="4639"/>
    <lineage>
        <taxon>Eukaryota</taxon>
        <taxon>Viridiplantae</taxon>
        <taxon>Streptophyta</taxon>
        <taxon>Embryophyta</taxon>
        <taxon>Tracheophyta</taxon>
        <taxon>Spermatophyta</taxon>
        <taxon>Magnoliopsida</taxon>
        <taxon>Liliopsida</taxon>
        <taxon>Zingiberales</taxon>
        <taxon>Musaceae</taxon>
        <taxon>Ensete</taxon>
    </lineage>
</organism>
<evidence type="ECO:0000256" key="4">
    <source>
        <dbReference type="ARBA" id="ARBA00023242"/>
    </source>
</evidence>
<evidence type="ECO:0000256" key="2">
    <source>
        <dbReference type="ARBA" id="ARBA00023125"/>
    </source>
</evidence>
<comment type="caution">
    <text evidence="7">The sequence shown here is derived from an EMBL/GenBank/DDBJ whole genome shotgun (WGS) entry which is preliminary data.</text>
</comment>
<dbReference type="Gene3D" id="2.170.150.80">
    <property type="entry name" value="NAC domain"/>
    <property type="match status" value="1"/>
</dbReference>
<dbReference type="PANTHER" id="PTHR31744">
    <property type="entry name" value="PROTEIN CUP-SHAPED COTYLEDON 2-RELATED"/>
    <property type="match status" value="1"/>
</dbReference>
<dbReference type="PANTHER" id="PTHR31744:SF115">
    <property type="entry name" value="NAC DOMAIN CONTAINING PROTEIN 38"/>
    <property type="match status" value="1"/>
</dbReference>
<feature type="domain" description="NAC" evidence="6">
    <location>
        <begin position="44"/>
        <end position="184"/>
    </location>
</feature>
<dbReference type="PROSITE" id="PS51005">
    <property type="entry name" value="NAC"/>
    <property type="match status" value="1"/>
</dbReference>
<evidence type="ECO:0000259" key="6">
    <source>
        <dbReference type="PROSITE" id="PS51005"/>
    </source>
</evidence>
<dbReference type="AlphaFoldDB" id="A0AAV8PIT0"/>
<name>A0AAV8PIT0_ENSVE</name>
<gene>
    <name evidence="7" type="ORF">OPV22_018266</name>
</gene>
<dbReference type="GO" id="GO:0006355">
    <property type="term" value="P:regulation of DNA-templated transcription"/>
    <property type="evidence" value="ECO:0007669"/>
    <property type="project" value="InterPro"/>
</dbReference>
<evidence type="ECO:0000256" key="3">
    <source>
        <dbReference type="ARBA" id="ARBA00023163"/>
    </source>
</evidence>
<keyword evidence="1" id="KW-0805">Transcription regulation</keyword>
<evidence type="ECO:0000256" key="5">
    <source>
        <dbReference type="SAM" id="MobiDB-lite"/>
    </source>
</evidence>
<dbReference type="Pfam" id="PF02365">
    <property type="entry name" value="NAM"/>
    <property type="match status" value="1"/>
</dbReference>
<sequence length="450" mass="50224">MTSPQRRLRAHWSPRLPSLPRFDRSRRGAPDPRVDIYPSASKSVPMDISIHSTDDEVVLYLEGRKVGDPTPNNVITDVNPFAVEPWDSPEKIWYLYHSEGLRSPEGGCEIKVTRSGYWRPTYDVKIHTGTSTIGRKTTLEFCKGKAPSGERTGWMMHEYQAKQHKLNGYIYSKDNSSLYRIFLQTERSRSQGELNYSASTGASGGEYVEQLLLSLLEQEEINLCPTVSANSSQFDITPTQTVAEMDQAQSALSSRRPDESVPENFCENMSGNCDFSKEEYLELNDFYSPETSSASSDNSSRMSVNSDEYFDPDALLRDIENDHGLGVEEEYTECRFSISAPVKSSQVVIRPPPSGSIKRNGNLAICENNNCGTGQLLDRNGLTIQPGHSSSSTDEIQQKGKAPTTSRLHGSHDNEINDSSHRLRTSQGNGKKSIHKFANIGKKYCCFGSF</sequence>
<dbReference type="GO" id="GO:0003677">
    <property type="term" value="F:DNA binding"/>
    <property type="evidence" value="ECO:0007669"/>
    <property type="project" value="UniProtKB-KW"/>
</dbReference>
<dbReference type="EMBL" id="JAQQAF010000005">
    <property type="protein sequence ID" value="KAJ8485781.1"/>
    <property type="molecule type" value="Genomic_DNA"/>
</dbReference>
<feature type="compositionally biased region" description="Basic and acidic residues" evidence="5">
    <location>
        <begin position="21"/>
        <end position="34"/>
    </location>
</feature>
<keyword evidence="2" id="KW-0238">DNA-binding</keyword>
<feature type="compositionally biased region" description="Polar residues" evidence="5">
    <location>
        <begin position="382"/>
        <end position="395"/>
    </location>
</feature>
<protein>
    <recommendedName>
        <fullName evidence="6">NAC domain-containing protein</fullName>
    </recommendedName>
</protein>
<feature type="compositionally biased region" description="Polar residues" evidence="5">
    <location>
        <begin position="244"/>
        <end position="253"/>
    </location>
</feature>
<evidence type="ECO:0000256" key="1">
    <source>
        <dbReference type="ARBA" id="ARBA00023015"/>
    </source>
</evidence>
<feature type="region of interest" description="Disordered" evidence="5">
    <location>
        <begin position="382"/>
        <end position="432"/>
    </location>
</feature>
<feature type="region of interest" description="Disordered" evidence="5">
    <location>
        <begin position="244"/>
        <end position="264"/>
    </location>
</feature>
<accession>A0AAV8PIT0</accession>
<keyword evidence="3" id="KW-0804">Transcription</keyword>
<evidence type="ECO:0000313" key="8">
    <source>
        <dbReference type="Proteomes" id="UP001222027"/>
    </source>
</evidence>
<feature type="compositionally biased region" description="Basic and acidic residues" evidence="5">
    <location>
        <begin position="410"/>
        <end position="421"/>
    </location>
</feature>
<dbReference type="SUPFAM" id="SSF101941">
    <property type="entry name" value="NAC domain"/>
    <property type="match status" value="1"/>
</dbReference>
<dbReference type="InterPro" id="IPR003441">
    <property type="entry name" value="NAC-dom"/>
</dbReference>
<dbReference type="InterPro" id="IPR036093">
    <property type="entry name" value="NAC_dom_sf"/>
</dbReference>
<reference evidence="7 8" key="1">
    <citation type="submission" date="2022-12" db="EMBL/GenBank/DDBJ databases">
        <title>Chromosome-scale assembly of the Ensete ventricosum genome.</title>
        <authorList>
            <person name="Dussert Y."/>
            <person name="Stocks J."/>
            <person name="Wendawek A."/>
            <person name="Woldeyes F."/>
            <person name="Nichols R.A."/>
            <person name="Borrell J.S."/>
        </authorList>
    </citation>
    <scope>NUCLEOTIDE SEQUENCE [LARGE SCALE GENOMIC DNA]</scope>
    <source>
        <strain evidence="8">cv. Maze</strain>
        <tissue evidence="7">Seeds</tissue>
    </source>
</reference>
<keyword evidence="4" id="KW-0539">Nucleus</keyword>
<dbReference type="Proteomes" id="UP001222027">
    <property type="component" value="Unassembled WGS sequence"/>
</dbReference>